<dbReference type="PANTHER" id="PTHR30535">
    <property type="entry name" value="VITAMIN B12-BINDING PROTEIN"/>
    <property type="match status" value="1"/>
</dbReference>
<dbReference type="Proteomes" id="UP000184010">
    <property type="component" value="Unassembled WGS sequence"/>
</dbReference>
<dbReference type="PROSITE" id="PS50983">
    <property type="entry name" value="FE_B12_PBP"/>
    <property type="match status" value="1"/>
</dbReference>
<dbReference type="SUPFAM" id="SSF53807">
    <property type="entry name" value="Helical backbone' metal receptor"/>
    <property type="match status" value="1"/>
</dbReference>
<dbReference type="InterPro" id="IPR050902">
    <property type="entry name" value="ABC_Transporter_SBP"/>
</dbReference>
<dbReference type="Pfam" id="PF04397">
    <property type="entry name" value="LytTR"/>
    <property type="match status" value="1"/>
</dbReference>
<dbReference type="AlphaFoldDB" id="A0A1M7UKJ6"/>
<dbReference type="STRING" id="1121395.SAMN02745215_04043"/>
<name>A0A1M7UKJ6_9FIRM</name>
<dbReference type="RefSeq" id="WP_072774251.1">
    <property type="nucleotide sequence ID" value="NZ_FRDN01000013.1"/>
</dbReference>
<gene>
    <name evidence="4" type="ORF">SAMN02745215_04043</name>
</gene>
<evidence type="ECO:0000256" key="1">
    <source>
        <dbReference type="ARBA" id="ARBA00008814"/>
    </source>
</evidence>
<organism evidence="4 5">
    <name type="scientific">Desulfitobacterium chlororespirans DSM 11544</name>
    <dbReference type="NCBI Taxonomy" id="1121395"/>
    <lineage>
        <taxon>Bacteria</taxon>
        <taxon>Bacillati</taxon>
        <taxon>Bacillota</taxon>
        <taxon>Clostridia</taxon>
        <taxon>Eubacteriales</taxon>
        <taxon>Desulfitobacteriaceae</taxon>
        <taxon>Desulfitobacterium</taxon>
    </lineage>
</organism>
<evidence type="ECO:0000259" key="2">
    <source>
        <dbReference type="PROSITE" id="PS50930"/>
    </source>
</evidence>
<dbReference type="Gene3D" id="3.40.50.1980">
    <property type="entry name" value="Nitrogenase molybdenum iron protein domain"/>
    <property type="match status" value="2"/>
</dbReference>
<feature type="domain" description="HTH LytTR-type" evidence="2">
    <location>
        <begin position="41"/>
        <end position="145"/>
    </location>
</feature>
<accession>A0A1M7UKJ6</accession>
<dbReference type="Gene3D" id="2.40.50.1020">
    <property type="entry name" value="LytTr DNA-binding domain"/>
    <property type="match status" value="1"/>
</dbReference>
<feature type="domain" description="Fe/B12 periplasmic-binding" evidence="3">
    <location>
        <begin position="185"/>
        <end position="457"/>
    </location>
</feature>
<dbReference type="EMBL" id="FRDN01000013">
    <property type="protein sequence ID" value="SHN83478.1"/>
    <property type="molecule type" value="Genomic_DNA"/>
</dbReference>
<dbReference type="Pfam" id="PF01497">
    <property type="entry name" value="Peripla_BP_2"/>
    <property type="match status" value="1"/>
</dbReference>
<dbReference type="PROSITE" id="PS50930">
    <property type="entry name" value="HTH_LYTTR"/>
    <property type="match status" value="1"/>
</dbReference>
<dbReference type="SMART" id="SM00850">
    <property type="entry name" value="LytTR"/>
    <property type="match status" value="1"/>
</dbReference>
<sequence>MKVTINQNPNIKETEVIINCCSLDKRLKYLVDYIRQFSFSIKGHIDDKHFYIPLDCVLYIDSVDKKTFFYDEHRVFLCKSSLLELEKMLDNTVFVRVSKNCMINLAYLHCVRNADNHRMEAIMSNGERIMVGRAYVERLRSKLEEIQIDPFHLHLSKEISSMYSCSERSVVNMGTIISSPAAPKRVVPLSYGTAELLAALGVSGPLIAVAPAETTLANVLPHYRNLLESIPVLTYQDQGVPTIEELIHLEADLVIGSFYSTKTINMETLKRRQPNINIYIHEGTVPAHATLESTYRDILNLGKLFRVGDIAVQLVEQWRREIACLRRCLTVENDLRVFVYDGGKAAPYTSAGDTLENDLIHLSGGKNIFHDKKSGYIATDWREIAKRDPEIIIVHQYDDSMTAEEKIAYLRRRSELKGTSAVRNNRFLKLSLLEVFPSAQNTRAIKKMINAFYPNLL</sequence>
<reference evidence="5" key="1">
    <citation type="submission" date="2016-12" db="EMBL/GenBank/DDBJ databases">
        <authorList>
            <person name="Varghese N."/>
            <person name="Submissions S."/>
        </authorList>
    </citation>
    <scope>NUCLEOTIDE SEQUENCE [LARGE SCALE GENOMIC DNA]</scope>
    <source>
        <strain evidence="5">DSM 11544</strain>
    </source>
</reference>
<evidence type="ECO:0000259" key="3">
    <source>
        <dbReference type="PROSITE" id="PS50983"/>
    </source>
</evidence>
<evidence type="ECO:0000313" key="4">
    <source>
        <dbReference type="EMBL" id="SHN83478.1"/>
    </source>
</evidence>
<dbReference type="GO" id="GO:0003677">
    <property type="term" value="F:DNA binding"/>
    <property type="evidence" value="ECO:0007669"/>
    <property type="project" value="InterPro"/>
</dbReference>
<comment type="similarity">
    <text evidence="1">Belongs to the bacterial solute-binding protein 8 family.</text>
</comment>
<dbReference type="PANTHER" id="PTHR30535:SF7">
    <property type="entry name" value="IRON(III) DICITRATE-BINDING PROTEIN"/>
    <property type="match status" value="1"/>
</dbReference>
<dbReference type="InterPro" id="IPR007492">
    <property type="entry name" value="LytTR_DNA-bd_dom"/>
</dbReference>
<proteinExistence type="inferred from homology"/>
<dbReference type="InterPro" id="IPR002491">
    <property type="entry name" value="ABC_transptr_periplasmic_BD"/>
</dbReference>
<keyword evidence="5" id="KW-1185">Reference proteome</keyword>
<protein>
    <submittedName>
        <fullName evidence="4">ABC-type Fe3+-hydroxamate transport system, substrate-binding protein</fullName>
    </submittedName>
</protein>
<evidence type="ECO:0000313" key="5">
    <source>
        <dbReference type="Proteomes" id="UP000184010"/>
    </source>
</evidence>